<evidence type="ECO:0000313" key="4">
    <source>
        <dbReference type="Proteomes" id="UP001302274"/>
    </source>
</evidence>
<keyword evidence="4" id="KW-1185">Reference proteome</keyword>
<protein>
    <recommendedName>
        <fullName evidence="5">YARHG domain-containing protein</fullName>
    </recommendedName>
</protein>
<dbReference type="Proteomes" id="UP001302274">
    <property type="component" value="Unassembled WGS sequence"/>
</dbReference>
<keyword evidence="2" id="KW-0732">Signal</keyword>
<feature type="signal peptide" evidence="2">
    <location>
        <begin position="1"/>
        <end position="18"/>
    </location>
</feature>
<comment type="caution">
    <text evidence="3">The sequence shown here is derived from an EMBL/GenBank/DDBJ whole genome shotgun (WGS) entry which is preliminary data.</text>
</comment>
<evidence type="ECO:0000256" key="2">
    <source>
        <dbReference type="SAM" id="SignalP"/>
    </source>
</evidence>
<evidence type="ECO:0000256" key="1">
    <source>
        <dbReference type="SAM" id="Coils"/>
    </source>
</evidence>
<keyword evidence="1" id="KW-0175">Coiled coil</keyword>
<accession>A0ABU5VV63</accession>
<reference evidence="3 4" key="1">
    <citation type="submission" date="2023-11" db="EMBL/GenBank/DDBJ databases">
        <title>A Novel Polar Bacteriovorax (B. antarcticus) Isolated from the Biocrust in Antarctica.</title>
        <authorList>
            <person name="Mun W."/>
            <person name="Choi S.Y."/>
            <person name="Mitchell R.J."/>
        </authorList>
    </citation>
    <scope>NUCLEOTIDE SEQUENCE [LARGE SCALE GENOMIC DNA]</scope>
    <source>
        <strain evidence="3 4">PP10</strain>
    </source>
</reference>
<dbReference type="EMBL" id="JAYGJQ010000002">
    <property type="protein sequence ID" value="MEA9356836.1"/>
    <property type="molecule type" value="Genomic_DNA"/>
</dbReference>
<gene>
    <name evidence="3" type="ORF">SHI21_11495</name>
</gene>
<feature type="coiled-coil region" evidence="1">
    <location>
        <begin position="145"/>
        <end position="207"/>
    </location>
</feature>
<organism evidence="3 4">
    <name type="scientific">Bacteriovorax antarcticus</name>
    <dbReference type="NCBI Taxonomy" id="3088717"/>
    <lineage>
        <taxon>Bacteria</taxon>
        <taxon>Pseudomonadati</taxon>
        <taxon>Bdellovibrionota</taxon>
        <taxon>Bacteriovoracia</taxon>
        <taxon>Bacteriovoracales</taxon>
        <taxon>Bacteriovoracaceae</taxon>
        <taxon>Bacteriovorax</taxon>
    </lineage>
</organism>
<evidence type="ECO:0008006" key="5">
    <source>
        <dbReference type="Google" id="ProtNLM"/>
    </source>
</evidence>
<proteinExistence type="predicted"/>
<sequence>MKYLFSFALLIFSLSVQATELACTDQKIIEKRIPGGVVLTQEDYSQFLKFIRTNYSYLMFNECSIVQYPEIYNLYKEVSEKKYDRKTSSFVKTPFAKEFLEKNKNLGLTWESFADPFEVISFPRFVHFEQEYMFMRMRGNEALPKEMLELLIQRYKESKDSSEKRRLLAEKNTVDVEKKRVEEELRKKNEDKKINEEQKRKDEEEFRFIELRQFYISKLIEKKENILKEDSEFVKKKFADDKSDFLQKVILACYEMNCDSKLKQILNKSIKNNLNFEKYGGYSPAYFLTQYNRLKELKDLIKVDPGSYITRKSFQVSAHLQDSKIYNYFKNELKFNFDLELEDFNANFKQATIESIALSDSMKSKRTGQENAVHYNNYQSNNYNVYFMDKFRNFKPKHILGYAIFNSSSPEINTFRDRSPIKEAMTISEITQYAFENPSWDSNKKISSKEESFFKNLKADEIYYEASAFEFNEIKNNWVGFETKEGKIWIHSSQIKHLVFIDEFINSSLSVIENPDEIYDSPNGKLMAKPNEVRKENYIHVLQSKWVNDELWLYINLQDYACDGAQGDNMVGFNLWFKPFSGEKKNYKHYSRGC</sequence>
<evidence type="ECO:0000313" key="3">
    <source>
        <dbReference type="EMBL" id="MEA9356836.1"/>
    </source>
</evidence>
<dbReference type="RefSeq" id="WP_323576731.1">
    <property type="nucleotide sequence ID" value="NZ_JAYGJQ010000002.1"/>
</dbReference>
<feature type="chain" id="PRO_5046433723" description="YARHG domain-containing protein" evidence="2">
    <location>
        <begin position="19"/>
        <end position="594"/>
    </location>
</feature>
<name>A0ABU5VV63_9BACT</name>